<gene>
    <name evidence="2" type="ORF">SAMN05216521_100427</name>
</gene>
<feature type="domain" description="MobA/VirD2-like nuclease" evidence="1">
    <location>
        <begin position="27"/>
        <end position="161"/>
    </location>
</feature>
<evidence type="ECO:0000259" key="1">
    <source>
        <dbReference type="Pfam" id="PF03432"/>
    </source>
</evidence>
<name>A0A1I0D3Z0_9FIRM</name>
<comment type="caution">
    <text evidence="2">The sequence shown here is derived from an EMBL/GenBank/DDBJ whole genome shotgun (WGS) entry which is preliminary data.</text>
</comment>
<accession>A0A1I0D3Z0</accession>
<proteinExistence type="predicted"/>
<dbReference type="RefSeq" id="WP_074661600.1">
    <property type="nucleotide sequence ID" value="NZ_FOIO01000004.1"/>
</dbReference>
<dbReference type="InterPro" id="IPR005094">
    <property type="entry name" value="Endonuclease_MobA/VirD2"/>
</dbReference>
<evidence type="ECO:0000313" key="3">
    <source>
        <dbReference type="Proteomes" id="UP000182121"/>
    </source>
</evidence>
<reference evidence="2 3" key="1">
    <citation type="submission" date="2016-10" db="EMBL/GenBank/DDBJ databases">
        <authorList>
            <person name="Varghese N."/>
            <person name="Submissions S."/>
        </authorList>
    </citation>
    <scope>NUCLEOTIDE SEQUENCE [LARGE SCALE GENOMIC DNA]</scope>
    <source>
        <strain evidence="2 3">NLAE-zl-C196</strain>
    </source>
</reference>
<dbReference type="AlphaFoldDB" id="A0A1I0D3Z0"/>
<evidence type="ECO:0000313" key="2">
    <source>
        <dbReference type="EMBL" id="SET26914.1"/>
    </source>
</evidence>
<dbReference type="GeneID" id="86054281"/>
<sequence length="471" mass="54328">MAATRLIALHINKGKTIAQTLADRTDYSKNEEKTEGGKYISSYECDARTADEQFLLSKRQYEHMTGRRQEHDVIAYQIRQSFKPGEVTPEEANRIGYELGMRFTKGKHAFIVATHTDRAHIHNHIIFNSTALDCTRKFRDFFLSGLALQRVSDRLCLEHGLSVIEPRPYRERKKRTEYPKRPSNRDDLRAIIDAALQRKPKDFEELISFLKEAGCEYKPGKRPSIRCRGQDRFARFSSLGDGYTVDDLKDAIAGKRRERSAGKSQQVHDKKFSLLIDIQAKLNEGKGAGYQRWATLFNLKQMAQVMCFLQENEIDSFDELAARADAAVTQFNGLGDSIKAAEQRMQEIAALKKHIINYSKTREVYVAYRKAGYSKKFLEGHREAITLHKAAKEAFEQLGLKKLPRVKELNAEYAQLLEQKRAAYPAYRKARTEMQEYLVAQKVVAVLLEKEKEQAAMEERRKEEQRTDPHR</sequence>
<dbReference type="EMBL" id="FOIO01000004">
    <property type="protein sequence ID" value="SET26914.1"/>
    <property type="molecule type" value="Genomic_DNA"/>
</dbReference>
<dbReference type="Pfam" id="PF03432">
    <property type="entry name" value="Relaxase"/>
    <property type="match status" value="1"/>
</dbReference>
<protein>
    <submittedName>
        <fullName evidence="2">Relaxase/Mobilisation nuclease domain-containing protein</fullName>
    </submittedName>
</protein>
<dbReference type="Proteomes" id="UP000182121">
    <property type="component" value="Unassembled WGS sequence"/>
</dbReference>
<organism evidence="2 3">
    <name type="scientific">Enterocloster clostridioformis</name>
    <dbReference type="NCBI Taxonomy" id="1531"/>
    <lineage>
        <taxon>Bacteria</taxon>
        <taxon>Bacillati</taxon>
        <taxon>Bacillota</taxon>
        <taxon>Clostridia</taxon>
        <taxon>Lachnospirales</taxon>
        <taxon>Lachnospiraceae</taxon>
        <taxon>Enterocloster</taxon>
    </lineage>
</organism>